<dbReference type="RefSeq" id="YP_011109561.1">
    <property type="nucleotide sequence ID" value="NC_092684.1"/>
</dbReference>
<organism evidence="1 2">
    <name type="scientific">Salmonella phage bux</name>
    <dbReference type="NCBI Taxonomy" id="2713288"/>
    <lineage>
        <taxon>Viruses</taxon>
        <taxon>Duplodnaviria</taxon>
        <taxon>Heunggongvirae</taxon>
        <taxon>Uroviricota</taxon>
        <taxon>Caudoviricetes</taxon>
        <taxon>Demerecviridae</taxon>
        <taxon>Markadamsvirinae</taxon>
        <taxon>Epseptimavirus</taxon>
        <taxon>Epseptimavirus bux</taxon>
    </lineage>
</organism>
<sequence length="96" mass="11022">MSTGWKPVILATEPITHKLAGEGGIEPTINGVKGRCANRYTTLQLFGWDATDRTWNLRSQRPTICQLIYIPIIFILQEPWQLDLVLLDVYHYGQHE</sequence>
<proteinExistence type="predicted"/>
<dbReference type="GeneID" id="99322978"/>
<gene>
    <name evidence="1" type="ORF">bux_119</name>
</gene>
<accession>A0A6G9L852</accession>
<evidence type="ECO:0000313" key="1">
    <source>
        <dbReference type="EMBL" id="QIQ61637.1"/>
    </source>
</evidence>
<reference evidence="2" key="1">
    <citation type="submission" date="2020-02" db="EMBL/GenBank/DDBJ databases">
        <authorList>
            <person name="Olsen N.S."/>
            <person name="Forero-Junco L."/>
            <person name="Kot W."/>
            <person name="Hansen L.H."/>
        </authorList>
    </citation>
    <scope>NUCLEOTIDE SEQUENCE [LARGE SCALE GENOMIC DNA]</scope>
</reference>
<dbReference type="EMBL" id="MT074460">
    <property type="protein sequence ID" value="QIQ61637.1"/>
    <property type="molecule type" value="Genomic_DNA"/>
</dbReference>
<protein>
    <submittedName>
        <fullName evidence="1">Uncharacterized protein</fullName>
    </submittedName>
</protein>
<dbReference type="Proteomes" id="UP000500731">
    <property type="component" value="Segment"/>
</dbReference>
<keyword evidence="2" id="KW-1185">Reference proteome</keyword>
<evidence type="ECO:0000313" key="2">
    <source>
        <dbReference type="Proteomes" id="UP000500731"/>
    </source>
</evidence>
<name>A0A6G9L852_9CAUD</name>